<organism evidence="3 4">
    <name type="scientific">Streptomyces cinerochromogenes</name>
    <dbReference type="NCBI Taxonomy" id="66422"/>
    <lineage>
        <taxon>Bacteria</taxon>
        <taxon>Bacillati</taxon>
        <taxon>Actinomycetota</taxon>
        <taxon>Actinomycetes</taxon>
        <taxon>Kitasatosporales</taxon>
        <taxon>Streptomycetaceae</taxon>
        <taxon>Streptomyces</taxon>
    </lineage>
</organism>
<evidence type="ECO:0000256" key="1">
    <source>
        <dbReference type="SAM" id="MobiDB-lite"/>
    </source>
</evidence>
<proteinExistence type="predicted"/>
<feature type="region of interest" description="Disordered" evidence="1">
    <location>
        <begin position="31"/>
        <end position="72"/>
    </location>
</feature>
<evidence type="ECO:0000256" key="2">
    <source>
        <dbReference type="SAM" id="SignalP"/>
    </source>
</evidence>
<dbReference type="Proteomes" id="UP001604267">
    <property type="component" value="Unassembled WGS sequence"/>
</dbReference>
<sequence length="72" mass="7812">MKRLKLVVVVVLAILTALTVLAACNTDGTPAPSGVEIDIDHHGHYSKPRTKVPSAPRAKTPNFRKPSTGRRR</sequence>
<protein>
    <recommendedName>
        <fullName evidence="5">Lipoprotein</fullName>
    </recommendedName>
</protein>
<keyword evidence="2" id="KW-0732">Signal</keyword>
<accession>A0ABW7BBY3</accession>
<dbReference type="EMBL" id="JBICYV010000015">
    <property type="protein sequence ID" value="MFG3014321.1"/>
    <property type="molecule type" value="Genomic_DNA"/>
</dbReference>
<evidence type="ECO:0000313" key="3">
    <source>
        <dbReference type="EMBL" id="MFG3014321.1"/>
    </source>
</evidence>
<feature type="chain" id="PRO_5046362784" description="Lipoprotein" evidence="2">
    <location>
        <begin position="23"/>
        <end position="72"/>
    </location>
</feature>
<dbReference type="PROSITE" id="PS51257">
    <property type="entry name" value="PROKAR_LIPOPROTEIN"/>
    <property type="match status" value="1"/>
</dbReference>
<evidence type="ECO:0000313" key="4">
    <source>
        <dbReference type="Proteomes" id="UP001604267"/>
    </source>
</evidence>
<comment type="caution">
    <text evidence="3">The sequence shown here is derived from an EMBL/GenBank/DDBJ whole genome shotgun (WGS) entry which is preliminary data.</text>
</comment>
<evidence type="ECO:0008006" key="5">
    <source>
        <dbReference type="Google" id="ProtNLM"/>
    </source>
</evidence>
<name>A0ABW7BBY3_9ACTN</name>
<gene>
    <name evidence="3" type="ORF">ACGFZB_28660</name>
</gene>
<feature type="signal peptide" evidence="2">
    <location>
        <begin position="1"/>
        <end position="22"/>
    </location>
</feature>
<reference evidence="3 4" key="1">
    <citation type="submission" date="2024-10" db="EMBL/GenBank/DDBJ databases">
        <title>The Natural Products Discovery Center: Release of the First 8490 Sequenced Strains for Exploring Actinobacteria Biosynthetic Diversity.</title>
        <authorList>
            <person name="Kalkreuter E."/>
            <person name="Kautsar S.A."/>
            <person name="Yang D."/>
            <person name="Bader C.D."/>
            <person name="Teijaro C.N."/>
            <person name="Fluegel L."/>
            <person name="Davis C.M."/>
            <person name="Simpson J.R."/>
            <person name="Lauterbach L."/>
            <person name="Steele A.D."/>
            <person name="Gui C."/>
            <person name="Meng S."/>
            <person name="Li G."/>
            <person name="Viehrig K."/>
            <person name="Ye F."/>
            <person name="Su P."/>
            <person name="Kiefer A.F."/>
            <person name="Nichols A."/>
            <person name="Cepeda A.J."/>
            <person name="Yan W."/>
            <person name="Fan B."/>
            <person name="Jiang Y."/>
            <person name="Adhikari A."/>
            <person name="Zheng C.-J."/>
            <person name="Schuster L."/>
            <person name="Cowan T.M."/>
            <person name="Smanski M.J."/>
            <person name="Chevrette M.G."/>
            <person name="De Carvalho L.P.S."/>
            <person name="Shen B."/>
        </authorList>
    </citation>
    <scope>NUCLEOTIDE SEQUENCE [LARGE SCALE GENOMIC DNA]</scope>
    <source>
        <strain evidence="3 4">NPDC048320</strain>
    </source>
</reference>
<dbReference type="RefSeq" id="WP_392820901.1">
    <property type="nucleotide sequence ID" value="NZ_JBICYV010000015.1"/>
</dbReference>
<keyword evidence="4" id="KW-1185">Reference proteome</keyword>